<keyword evidence="1 5" id="KW-0474">Menaquinone biosynthesis</keyword>
<comment type="similarity">
    <text evidence="5">Belongs to the ATP-dependent AMP-binding enzyme family. MenE subfamily.</text>
</comment>
<dbReference type="Pfam" id="PF13193">
    <property type="entry name" value="AMP-binding_C"/>
    <property type="match status" value="1"/>
</dbReference>
<dbReference type="PANTHER" id="PTHR43767">
    <property type="entry name" value="LONG-CHAIN-FATTY-ACID--COA LIGASE"/>
    <property type="match status" value="1"/>
</dbReference>
<dbReference type="NCBIfam" id="NF002966">
    <property type="entry name" value="PRK03640.1"/>
    <property type="match status" value="1"/>
</dbReference>
<gene>
    <name evidence="5" type="primary">menE</name>
    <name evidence="8" type="ORF">N781_07420</name>
</gene>
<dbReference type="UniPathway" id="UPA00079"/>
<dbReference type="GO" id="GO:0009234">
    <property type="term" value="P:menaquinone biosynthetic process"/>
    <property type="evidence" value="ECO:0007669"/>
    <property type="project" value="UniProtKB-UniRule"/>
</dbReference>
<evidence type="ECO:0000256" key="2">
    <source>
        <dbReference type="ARBA" id="ARBA00022598"/>
    </source>
</evidence>
<dbReference type="SUPFAM" id="SSF56801">
    <property type="entry name" value="Acetyl-CoA synthetase-like"/>
    <property type="match status" value="1"/>
</dbReference>
<dbReference type="InterPro" id="IPR020845">
    <property type="entry name" value="AMP-binding_CS"/>
</dbReference>
<comment type="catalytic activity">
    <reaction evidence="5">
        <text>2-succinylbenzoate + ATP + CoA = 2-succinylbenzoyl-CoA + AMP + diphosphate</text>
        <dbReference type="Rhea" id="RHEA:17009"/>
        <dbReference type="ChEBI" id="CHEBI:18325"/>
        <dbReference type="ChEBI" id="CHEBI:30616"/>
        <dbReference type="ChEBI" id="CHEBI:33019"/>
        <dbReference type="ChEBI" id="CHEBI:57287"/>
        <dbReference type="ChEBI" id="CHEBI:57364"/>
        <dbReference type="ChEBI" id="CHEBI:456215"/>
        <dbReference type="EC" id="6.2.1.26"/>
    </reaction>
</comment>
<feature type="domain" description="AMP-dependent synthetase/ligase" evidence="6">
    <location>
        <begin position="12"/>
        <end position="357"/>
    </location>
</feature>
<evidence type="ECO:0000256" key="1">
    <source>
        <dbReference type="ARBA" id="ARBA00022428"/>
    </source>
</evidence>
<accession>A0A0A5I106</accession>
<dbReference type="NCBIfam" id="TIGR01923">
    <property type="entry name" value="menE"/>
    <property type="match status" value="1"/>
</dbReference>
<keyword evidence="3 5" id="KW-0547">Nucleotide-binding</keyword>
<sequence length="494" mass="55420">MTTTDTIPHWLTKRAHLTPNRVAIVFEGDEITFQQLKEKSLEKAYLLASLGVREGSHVAVLSQNSLEFTYILHGLTYLGAIAVPLNTRLTKQEISYQINDAECLHFIYEDSFKEFAERVKQDCLIVRSASFAQLNELEPLKHGTKEELKLQDTSTIIYTSGTTGFPKGVVLTYGNHWWSAIGSALNLGIGERDKWSASLPLFHVGGLAILVRSLVYGMTVHLHRKFDAEEVHHEIMHKGVTMVSVVSVMLDKLLTLQGEDRYPDSFRCMLLGGGPAPRPLLQRAKERHVPVFQTYGMTETASQIVTLSAEDTLRKLGSAGKPLFQAQIKIVSDEREAAPEEVGEIHVKGPSVTSGYFKQWQANNDKFQDGWLATGDLGYLDEDGYLYVLDRRSDLIISGGENVYPAEIESTLNAHPAVRESGVIGVPHEEWGQVPVAFIVVDQVITEEELLEFSIERLAKYKVPHAIHTIQSLPRNASNKLVRRELVHLWEERK</sequence>
<dbReference type="InterPro" id="IPR010192">
    <property type="entry name" value="MenE"/>
</dbReference>
<dbReference type="GO" id="GO:0005524">
    <property type="term" value="F:ATP binding"/>
    <property type="evidence" value="ECO:0007669"/>
    <property type="project" value="UniProtKB-KW"/>
</dbReference>
<dbReference type="EMBL" id="AVPE01000022">
    <property type="protein sequence ID" value="KGX89512.1"/>
    <property type="molecule type" value="Genomic_DNA"/>
</dbReference>
<reference evidence="8 9" key="1">
    <citation type="submission" date="2013-08" db="EMBL/GenBank/DDBJ databases">
        <authorList>
            <person name="Huang J."/>
            <person name="Wang G."/>
        </authorList>
    </citation>
    <scope>NUCLEOTIDE SEQUENCE [LARGE SCALE GENOMIC DNA]</scope>
    <source>
        <strain evidence="8 9">JSM 076056</strain>
    </source>
</reference>
<dbReference type="HAMAP" id="MF_00731">
    <property type="entry name" value="MenE"/>
    <property type="match status" value="1"/>
</dbReference>
<dbReference type="PANTHER" id="PTHR43767:SF1">
    <property type="entry name" value="NONRIBOSOMAL PEPTIDE SYNTHASE PES1 (EUROFUNG)-RELATED"/>
    <property type="match status" value="1"/>
</dbReference>
<comment type="function">
    <text evidence="5">Converts 2-succinylbenzoate (OSB) to 2-succinylbenzoyl-CoA (OSB-CoA).</text>
</comment>
<dbReference type="RefSeq" id="WP_026801404.1">
    <property type="nucleotide sequence ID" value="NZ_AULI01000016.1"/>
</dbReference>
<protein>
    <recommendedName>
        <fullName evidence="5">2-succinylbenzoate--CoA ligase</fullName>
        <ecNumber evidence="5">6.2.1.26</ecNumber>
    </recommendedName>
    <alternativeName>
        <fullName evidence="5">o-succinylbenzoyl-CoA synthetase</fullName>
        <shortName evidence="5">OSB-CoA synthetase</shortName>
    </alternativeName>
</protein>
<dbReference type="Proteomes" id="UP000030528">
    <property type="component" value="Unassembled WGS sequence"/>
</dbReference>
<dbReference type="InterPro" id="IPR050237">
    <property type="entry name" value="ATP-dep_AMP-bd_enzyme"/>
</dbReference>
<keyword evidence="2 5" id="KW-0436">Ligase</keyword>
<evidence type="ECO:0000259" key="7">
    <source>
        <dbReference type="Pfam" id="PF13193"/>
    </source>
</evidence>
<evidence type="ECO:0000256" key="4">
    <source>
        <dbReference type="ARBA" id="ARBA00022840"/>
    </source>
</evidence>
<dbReference type="STRING" id="1385510.GCA_000425205_03182"/>
<dbReference type="InterPro" id="IPR042099">
    <property type="entry name" value="ANL_N_sf"/>
</dbReference>
<organism evidence="8 9">
    <name type="scientific">Pontibacillus halophilus JSM 076056 = DSM 19796</name>
    <dbReference type="NCBI Taxonomy" id="1385510"/>
    <lineage>
        <taxon>Bacteria</taxon>
        <taxon>Bacillati</taxon>
        <taxon>Bacillota</taxon>
        <taxon>Bacilli</taxon>
        <taxon>Bacillales</taxon>
        <taxon>Bacillaceae</taxon>
        <taxon>Pontibacillus</taxon>
    </lineage>
</organism>
<evidence type="ECO:0000313" key="9">
    <source>
        <dbReference type="Proteomes" id="UP000030528"/>
    </source>
</evidence>
<proteinExistence type="inferred from homology"/>
<dbReference type="EC" id="6.2.1.26" evidence="5"/>
<evidence type="ECO:0000256" key="3">
    <source>
        <dbReference type="ARBA" id="ARBA00022741"/>
    </source>
</evidence>
<dbReference type="AlphaFoldDB" id="A0A0A5I106"/>
<comment type="caution">
    <text evidence="8">The sequence shown here is derived from an EMBL/GenBank/DDBJ whole genome shotgun (WGS) entry which is preliminary data.</text>
</comment>
<evidence type="ECO:0000313" key="8">
    <source>
        <dbReference type="EMBL" id="KGX89512.1"/>
    </source>
</evidence>
<dbReference type="Gene3D" id="3.40.50.12780">
    <property type="entry name" value="N-terminal domain of ligase-like"/>
    <property type="match status" value="1"/>
</dbReference>
<keyword evidence="4 5" id="KW-0067">ATP-binding</keyword>
<comment type="pathway">
    <text evidence="5">Quinol/quinone metabolism; menaquinone biosynthesis.</text>
</comment>
<keyword evidence="9" id="KW-1185">Reference proteome</keyword>
<feature type="domain" description="AMP-binding enzyme C-terminal" evidence="7">
    <location>
        <begin position="407"/>
        <end position="480"/>
    </location>
</feature>
<dbReference type="InterPro" id="IPR000873">
    <property type="entry name" value="AMP-dep_synth/lig_dom"/>
</dbReference>
<name>A0A0A5I106_9BACI</name>
<comment type="pathway">
    <text evidence="5">Quinol/quinone metabolism; 1,4-dihydroxy-2-naphthoate biosynthesis; 1,4-dihydroxy-2-naphthoate from chorismate: step 5/7.</text>
</comment>
<dbReference type="UniPathway" id="UPA01057">
    <property type="reaction ID" value="UER00166"/>
</dbReference>
<dbReference type="Gene3D" id="3.30.300.30">
    <property type="match status" value="1"/>
</dbReference>
<dbReference type="OrthoDB" id="9762242at2"/>
<evidence type="ECO:0000256" key="5">
    <source>
        <dbReference type="HAMAP-Rule" id="MF_00731"/>
    </source>
</evidence>
<evidence type="ECO:0000259" key="6">
    <source>
        <dbReference type="Pfam" id="PF00501"/>
    </source>
</evidence>
<dbReference type="GO" id="GO:0008756">
    <property type="term" value="F:o-succinylbenzoate-CoA ligase activity"/>
    <property type="evidence" value="ECO:0007669"/>
    <property type="project" value="UniProtKB-UniRule"/>
</dbReference>
<dbReference type="InterPro" id="IPR025110">
    <property type="entry name" value="AMP-bd_C"/>
</dbReference>
<dbReference type="InterPro" id="IPR045851">
    <property type="entry name" value="AMP-bd_C_sf"/>
</dbReference>
<dbReference type="PROSITE" id="PS00455">
    <property type="entry name" value="AMP_BINDING"/>
    <property type="match status" value="1"/>
</dbReference>
<dbReference type="eggNOG" id="COG0318">
    <property type="taxonomic scope" value="Bacteria"/>
</dbReference>
<dbReference type="Pfam" id="PF00501">
    <property type="entry name" value="AMP-binding"/>
    <property type="match status" value="1"/>
</dbReference>